<dbReference type="AlphaFoldDB" id="A0A1B6GGR9"/>
<feature type="domain" description="Mos1 transposase HTH" evidence="1">
    <location>
        <begin position="9"/>
        <end position="54"/>
    </location>
</feature>
<dbReference type="EMBL" id="GECZ01008142">
    <property type="protein sequence ID" value="JAS61627.1"/>
    <property type="molecule type" value="Transcribed_RNA"/>
</dbReference>
<dbReference type="Pfam" id="PF17906">
    <property type="entry name" value="HTH_48"/>
    <property type="match status" value="1"/>
</dbReference>
<evidence type="ECO:0000313" key="2">
    <source>
        <dbReference type="EMBL" id="JAS61627.1"/>
    </source>
</evidence>
<dbReference type="PANTHER" id="PTHR46060">
    <property type="entry name" value="MARINER MOS1 TRANSPOSASE-LIKE PROTEIN"/>
    <property type="match status" value="1"/>
</dbReference>
<dbReference type="Pfam" id="PF01359">
    <property type="entry name" value="Transposase_1"/>
    <property type="match status" value="1"/>
</dbReference>
<accession>A0A1B6GGR9</accession>
<name>A0A1B6GGR9_9HEMI</name>
<dbReference type="Gene3D" id="3.30.420.10">
    <property type="entry name" value="Ribonuclease H-like superfamily/Ribonuclease H"/>
    <property type="match status" value="1"/>
</dbReference>
<organism evidence="2">
    <name type="scientific">Cuerna arida</name>
    <dbReference type="NCBI Taxonomy" id="1464854"/>
    <lineage>
        <taxon>Eukaryota</taxon>
        <taxon>Metazoa</taxon>
        <taxon>Ecdysozoa</taxon>
        <taxon>Arthropoda</taxon>
        <taxon>Hexapoda</taxon>
        <taxon>Insecta</taxon>
        <taxon>Pterygota</taxon>
        <taxon>Neoptera</taxon>
        <taxon>Paraneoptera</taxon>
        <taxon>Hemiptera</taxon>
        <taxon>Auchenorrhyncha</taxon>
        <taxon>Membracoidea</taxon>
        <taxon>Cicadellidae</taxon>
        <taxon>Cicadellinae</taxon>
        <taxon>Proconiini</taxon>
        <taxon>Cuerna</taxon>
    </lineage>
</organism>
<dbReference type="InterPro" id="IPR052709">
    <property type="entry name" value="Transposase-MT_Hybrid"/>
</dbReference>
<reference evidence="2" key="1">
    <citation type="submission" date="2015-11" db="EMBL/GenBank/DDBJ databases">
        <title>De novo transcriptome assembly of four potential Pierce s Disease insect vectors from Arizona vineyards.</title>
        <authorList>
            <person name="Tassone E.E."/>
        </authorList>
    </citation>
    <scope>NUCLEOTIDE SEQUENCE</scope>
</reference>
<dbReference type="Gene3D" id="1.10.10.1450">
    <property type="match status" value="1"/>
</dbReference>
<sequence length="356" mass="41447">MKMNVKEEQRVCVKFCVKLNKTFSETFLMLQEAFGEECLSRSCCHQWFKRFKDGRTSTDDDARSGRPSTSINDDNVAKVNALVRSDRRLTIREMAEECNISFGSCQEILTEKLQMRRVAAKFVPKLLTADQTQHRIHVSEELLQKANDDESFLDHVITGDETWVFGYDVETKAQSSQWTSKGSPRPKKARQVKSNVKVMLTVFFDCKGVVYYEFLPQGQTINRFVYLETLRKLRNAVRRKRPELWQSGDWVLHHDNAPVHSALVIRDFCVKNAMTVIPQPPYSPDLAPADFFLFPKLKRPLKGRRFQTVDEIKEKTTELLNTFTKEEFSGAFDQWKHRWEKCVASQGEYFEGDIFE</sequence>
<proteinExistence type="predicted"/>
<evidence type="ECO:0000259" key="1">
    <source>
        <dbReference type="Pfam" id="PF17906"/>
    </source>
</evidence>
<protein>
    <recommendedName>
        <fullName evidence="1">Mos1 transposase HTH domain-containing protein</fullName>
    </recommendedName>
</protein>
<dbReference type="InterPro" id="IPR036397">
    <property type="entry name" value="RNaseH_sf"/>
</dbReference>
<dbReference type="InterPro" id="IPR041426">
    <property type="entry name" value="Mos1_HTH"/>
</dbReference>
<dbReference type="InterPro" id="IPR001888">
    <property type="entry name" value="Transposase_1"/>
</dbReference>
<dbReference type="GO" id="GO:0003676">
    <property type="term" value="F:nucleic acid binding"/>
    <property type="evidence" value="ECO:0007669"/>
    <property type="project" value="InterPro"/>
</dbReference>
<gene>
    <name evidence="2" type="ORF">g.37514</name>
</gene>
<dbReference type="PANTHER" id="PTHR46060:SF1">
    <property type="entry name" value="MARINER MOS1 TRANSPOSASE-LIKE PROTEIN"/>
    <property type="match status" value="1"/>
</dbReference>